<evidence type="ECO:0000313" key="3">
    <source>
        <dbReference type="Proteomes" id="UP000245609"/>
    </source>
</evidence>
<reference evidence="2 3" key="1">
    <citation type="journal article" date="2018" name="MBio">
        <title>Comparative Genomics Reveals the Core Gene Toolbox for the Fungus-Insect Symbiosis.</title>
        <authorList>
            <person name="Wang Y."/>
            <person name="Stata M."/>
            <person name="Wang W."/>
            <person name="Stajich J.E."/>
            <person name="White M.M."/>
            <person name="Moncalvo J.M."/>
        </authorList>
    </citation>
    <scope>NUCLEOTIDE SEQUENCE [LARGE SCALE GENOMIC DNA]</scope>
    <source>
        <strain evidence="2 3">SC-DP-2</strain>
    </source>
</reference>
<comment type="caution">
    <text evidence="2">The sequence shown here is derived from an EMBL/GenBank/DDBJ whole genome shotgun (WGS) entry which is preliminary data.</text>
</comment>
<gene>
    <name evidence="2" type="ORF">BB560_002866</name>
</gene>
<dbReference type="OrthoDB" id="408781at2759"/>
<name>A0A2T9ZDQ2_9FUNG</name>
<feature type="region of interest" description="Disordered" evidence="1">
    <location>
        <begin position="197"/>
        <end position="216"/>
    </location>
</feature>
<evidence type="ECO:0000313" key="2">
    <source>
        <dbReference type="EMBL" id="PVV02680.1"/>
    </source>
</evidence>
<accession>A0A2T9ZDQ2</accession>
<feature type="compositionally biased region" description="Polar residues" evidence="1">
    <location>
        <begin position="202"/>
        <end position="216"/>
    </location>
</feature>
<evidence type="ECO:0000256" key="1">
    <source>
        <dbReference type="SAM" id="MobiDB-lite"/>
    </source>
</evidence>
<organism evidence="2 3">
    <name type="scientific">Smittium megazygosporum</name>
    <dbReference type="NCBI Taxonomy" id="133381"/>
    <lineage>
        <taxon>Eukaryota</taxon>
        <taxon>Fungi</taxon>
        <taxon>Fungi incertae sedis</taxon>
        <taxon>Zoopagomycota</taxon>
        <taxon>Kickxellomycotina</taxon>
        <taxon>Harpellomycetes</taxon>
        <taxon>Harpellales</taxon>
        <taxon>Legeriomycetaceae</taxon>
        <taxon>Smittium</taxon>
    </lineage>
</organism>
<dbReference type="EMBL" id="MBFS01000358">
    <property type="protein sequence ID" value="PVV02680.1"/>
    <property type="molecule type" value="Genomic_DNA"/>
</dbReference>
<proteinExistence type="predicted"/>
<protein>
    <submittedName>
        <fullName evidence="2">Uncharacterized protein</fullName>
    </submittedName>
</protein>
<keyword evidence="3" id="KW-1185">Reference proteome</keyword>
<sequence>MAKKDIFNIPKSRCPQIKLSLSKSYNLCPKNLKKAEKQTDVCHISAAGEKMLKKYEAARRNKDSNPKQISRLKSAVDEYREHKNLLLEQRKTFQDQMSGLPETTRNLIYRTEFQEFKQTNLWSDPGPHFKNADYLYSVYLELPQIFYSKKSKLNYFMENHGKRDVNGHFGVLSRWFKDIERNRYLLSNEDLVSAFREKAETSENIPSSSRDPSQLK</sequence>
<dbReference type="Proteomes" id="UP000245609">
    <property type="component" value="Unassembled WGS sequence"/>
</dbReference>
<dbReference type="AlphaFoldDB" id="A0A2T9ZDQ2"/>